<evidence type="ECO:0000256" key="2">
    <source>
        <dbReference type="SAM" id="Phobius"/>
    </source>
</evidence>
<organism evidence="3 4">
    <name type="scientific">Knoellia koreensis</name>
    <dbReference type="NCBI Taxonomy" id="2730921"/>
    <lineage>
        <taxon>Bacteria</taxon>
        <taxon>Bacillati</taxon>
        <taxon>Actinomycetota</taxon>
        <taxon>Actinomycetes</taxon>
        <taxon>Micrococcales</taxon>
        <taxon>Intrasporangiaceae</taxon>
        <taxon>Knoellia</taxon>
    </lineage>
</organism>
<feature type="transmembrane region" description="Helical" evidence="2">
    <location>
        <begin position="83"/>
        <end position="99"/>
    </location>
</feature>
<sequence>MSDTTTPKPQQNGSAPARAESSKSVAELQADIDAARARLAGTVDELHVRTAPKEIVRREVESAKTKFTEATRTPSGDLRTERVAALAAAAVALIGLGALRRRRG</sequence>
<evidence type="ECO:0000256" key="1">
    <source>
        <dbReference type="SAM" id="MobiDB-lite"/>
    </source>
</evidence>
<keyword evidence="2" id="KW-0472">Membrane</keyword>
<proteinExistence type="predicted"/>
<gene>
    <name evidence="3" type="ORF">HJG52_09065</name>
</gene>
<dbReference type="RefSeq" id="WP_171243292.1">
    <property type="nucleotide sequence ID" value="NZ_JABEPQ010000002.1"/>
</dbReference>
<dbReference type="InterPro" id="IPR022062">
    <property type="entry name" value="DUF3618"/>
</dbReference>
<keyword evidence="4" id="KW-1185">Reference proteome</keyword>
<evidence type="ECO:0000313" key="3">
    <source>
        <dbReference type="EMBL" id="NNM46155.1"/>
    </source>
</evidence>
<dbReference type="EMBL" id="JABEPQ010000002">
    <property type="protein sequence ID" value="NNM46155.1"/>
    <property type="molecule type" value="Genomic_DNA"/>
</dbReference>
<keyword evidence="2" id="KW-1133">Transmembrane helix</keyword>
<reference evidence="3 4" key="1">
    <citation type="submission" date="2020-04" db="EMBL/GenBank/DDBJ databases">
        <title>Knoellia sp. isolate from air conditioner.</title>
        <authorList>
            <person name="Chea S."/>
            <person name="Kim D.-U."/>
        </authorList>
    </citation>
    <scope>NUCLEOTIDE SEQUENCE [LARGE SCALE GENOMIC DNA]</scope>
    <source>
        <strain evidence="3 4">DB2414S</strain>
    </source>
</reference>
<dbReference type="Proteomes" id="UP000588586">
    <property type="component" value="Unassembled WGS sequence"/>
</dbReference>
<dbReference type="Pfam" id="PF12277">
    <property type="entry name" value="DUF3618"/>
    <property type="match status" value="1"/>
</dbReference>
<evidence type="ECO:0000313" key="4">
    <source>
        <dbReference type="Proteomes" id="UP000588586"/>
    </source>
</evidence>
<keyword evidence="2" id="KW-0812">Transmembrane</keyword>
<comment type="caution">
    <text evidence="3">The sequence shown here is derived from an EMBL/GenBank/DDBJ whole genome shotgun (WGS) entry which is preliminary data.</text>
</comment>
<feature type="region of interest" description="Disordered" evidence="1">
    <location>
        <begin position="1"/>
        <end position="26"/>
    </location>
</feature>
<accession>A0A849HDY9</accession>
<protein>
    <submittedName>
        <fullName evidence="3">DUF3618 domain-containing protein</fullName>
    </submittedName>
</protein>
<feature type="compositionally biased region" description="Polar residues" evidence="1">
    <location>
        <begin position="1"/>
        <end position="14"/>
    </location>
</feature>
<name>A0A849HDY9_9MICO</name>
<dbReference type="AlphaFoldDB" id="A0A849HDY9"/>